<keyword evidence="9" id="KW-0804">Transcription</keyword>
<dbReference type="PANTHER" id="PTHR13413:SF0">
    <property type="entry name" value="YLP MOTIF-CONTAINING PROTEIN 1"/>
    <property type="match status" value="1"/>
</dbReference>
<evidence type="ECO:0000256" key="6">
    <source>
        <dbReference type="ARBA" id="ARBA00022840"/>
    </source>
</evidence>
<dbReference type="Pfam" id="PF26583">
    <property type="entry name" value="Spectrin_YLPM1"/>
    <property type="match status" value="1"/>
</dbReference>
<dbReference type="GO" id="GO:0005524">
    <property type="term" value="F:ATP binding"/>
    <property type="evidence" value="ECO:0007669"/>
    <property type="project" value="UniProtKB-KW"/>
</dbReference>
<evidence type="ECO:0000256" key="12">
    <source>
        <dbReference type="ARBA" id="ARBA00065932"/>
    </source>
</evidence>
<keyword evidence="6" id="KW-0067">ATP-binding</keyword>
<feature type="region of interest" description="Disordered" evidence="15">
    <location>
        <begin position="578"/>
        <end position="602"/>
    </location>
</feature>
<evidence type="ECO:0000256" key="5">
    <source>
        <dbReference type="ARBA" id="ARBA00022741"/>
    </source>
</evidence>
<keyword evidence="3" id="KW-0678">Repressor</keyword>
<evidence type="ECO:0000256" key="1">
    <source>
        <dbReference type="ARBA" id="ARBA00004324"/>
    </source>
</evidence>
<evidence type="ECO:0000256" key="3">
    <source>
        <dbReference type="ARBA" id="ARBA00022491"/>
    </source>
</evidence>
<feature type="compositionally biased region" description="Acidic residues" evidence="15">
    <location>
        <begin position="581"/>
        <end position="591"/>
    </location>
</feature>
<dbReference type="Gene3D" id="3.40.50.300">
    <property type="entry name" value="P-loop containing nucleotide triphosphate hydrolases"/>
    <property type="match status" value="1"/>
</dbReference>
<dbReference type="InterPro" id="IPR013641">
    <property type="entry name" value="KTI12/PSTK"/>
</dbReference>
<evidence type="ECO:0000313" key="17">
    <source>
        <dbReference type="EMBL" id="KAF0770517.1"/>
    </source>
</evidence>
<feature type="compositionally biased region" description="Polar residues" evidence="15">
    <location>
        <begin position="706"/>
        <end position="715"/>
    </location>
</feature>
<evidence type="ECO:0000256" key="7">
    <source>
        <dbReference type="ARBA" id="ARBA00022843"/>
    </source>
</evidence>
<evidence type="ECO:0000256" key="9">
    <source>
        <dbReference type="ARBA" id="ARBA00023163"/>
    </source>
</evidence>
<accession>A0A6G0ZIW3</accession>
<comment type="subcellular location">
    <subcellularLocation>
        <location evidence="1">Nucleus speckle</location>
    </subcellularLocation>
</comment>
<feature type="compositionally biased region" description="Low complexity" evidence="15">
    <location>
        <begin position="425"/>
        <end position="438"/>
    </location>
</feature>
<proteinExistence type="predicted"/>
<dbReference type="InterPro" id="IPR027417">
    <property type="entry name" value="P-loop_NTPase"/>
</dbReference>
<feature type="region of interest" description="Disordered" evidence="15">
    <location>
        <begin position="766"/>
        <end position="820"/>
    </location>
</feature>
<feature type="region of interest" description="Disordered" evidence="15">
    <location>
        <begin position="617"/>
        <end position="636"/>
    </location>
</feature>
<keyword evidence="4" id="KW-1017">Isopeptide bond</keyword>
<dbReference type="SUPFAM" id="SSF52540">
    <property type="entry name" value="P-loop containing nucleoside triphosphate hydrolases"/>
    <property type="match status" value="1"/>
</dbReference>
<comment type="function">
    <text evidence="11">Plays a role in the reduction of telomerase activity during differentiation of embryonic stem cells by binding to the core promoter of TERT and controlling its down-regulation.</text>
</comment>
<dbReference type="OrthoDB" id="513595at2759"/>
<evidence type="ECO:0000256" key="10">
    <source>
        <dbReference type="ARBA" id="ARBA00023242"/>
    </source>
</evidence>
<feature type="compositionally biased region" description="Low complexity" evidence="15">
    <location>
        <begin position="782"/>
        <end position="796"/>
    </location>
</feature>
<sequence length="1365" mass="158353">MYPTPWTTSVPPPTSTKPVVNSYEKNMQSYPFYGANTMQNISTQRKEMNQPLQPNAIDPAMVQKWQEWKRWEVWQQQFQQWQQQKKFYKTGQISSATTQPVPPPMPPSQSLRQSQPPPITFQNQQYSYHQPGPPLPVPNQSPQQKTINNEVGMKRGLESEFQSEKKIKIDTANNKKEIELSDETEALFEEQFKSWEEQFLKWKEQNKNHPDKVQYLEYEKKWINWRDHLKQKCEVLKKKRELKLVEKKKEAILEEENKLQPQQRLDYNLMMPNITNLTNEPPPGPPPSLQQSHNNLMTPSKSENQIPGLDLASNNENSSKGFLNVSMILPQNQIRPIQTPDDKPFNFPKSIANLSTLNSHPINIPHNKMNQPPISMYQNSSNWSNYTNSVTYQNQLPPDIDKSSISSFAQQTDVDSRPPYDGDKPNSNYNNLQNAAPNNTYRRQLLEGSYNKLSSETNTLYNKLPDDQSYNRNFNKSSSNFHSYNHTKGNVSDFNNFSKLPENSNTPYQQSKLCLNTETSKPPSLLTLNLVKPIALDKPTNYLETKNDSPDRYERNWNVVDEEDDPENEYMEAHKKFSSEPFDDQNDEDEQISNKQHRNMYNENHYSRDQLDARHFNDDYLGPLSQSRESQIIRNTENKFGRTNSQFSRNINQIYSQEMSPLKNNEDDYFKSQNNLRNTDQRFSMETPLSNDNVEEYSNELFDKNNFVSQKGNYETSKDRPPSVGNYESSRGRLSSRGNYELRGGLSSRSNYESSRCEIFSRGNFDSFRGRPSSRGNYDSFRGGPPSRGISSRGVPFSRGHFNSFRDGPPSRGNFGNNTNKSNIEWDKNYTKSEEPIKDLIVPLPTTKQLYEEAQPIDPVKIFDYRHLPTLKVIPGLSKETVVPIRIYDYKHGGKRILPWQDRGYSRRSSNHSRDLNEQEVVLSRIFMTGVLGQYLVLVVTCHVVGLAYLYNYLSLVPFLRVADSVQDQTSDDLHKNKEKLIMNQTVCSNDKIESTVEDKKPNEIIEETPTLIDTKTSLVEERDKKKELQPDIEIIDMCTPSPPKVSKVHEIEKSSNRQLLTIDTLLCPPGRLNRPSKIVIILRGLPGSGKSHVAKLIKEKELAMGGQAPRILSLDDYFMTEVTKIEIDPETNKKVERKVMEYEHDTANENLYRTSFIKAFKKKILENYFSFYIIDAINNKVSYYKEIIEISRLNGFTVYIIELESDIDLCIKRNIHNRTAHDINSIMRSWIKTPSDQILLDIRSLLSPLENEMEMEDVSDIEMEVDKGDEAVDERCSEDNKNIEFEEEDVMKLLSCKWTDTIPQEEKMKYLNEKCITERLDGLCKKKPESSIKEWLQIPEDNYSVSEQIVVNDGKKRCTLLMNY</sequence>
<dbReference type="GO" id="GO:0032204">
    <property type="term" value="P:regulation of telomere maintenance"/>
    <property type="evidence" value="ECO:0007669"/>
    <property type="project" value="TreeGrafter"/>
</dbReference>
<evidence type="ECO:0000256" key="11">
    <source>
        <dbReference type="ARBA" id="ARBA00058677"/>
    </source>
</evidence>
<feature type="region of interest" description="Disordered" evidence="15">
    <location>
        <begin position="279"/>
        <end position="301"/>
    </location>
</feature>
<feature type="region of interest" description="Disordered" evidence="15">
    <location>
        <begin position="394"/>
        <end position="438"/>
    </location>
</feature>
<gene>
    <name evidence="17" type="ORF">FWK35_00000739</name>
</gene>
<feature type="domain" description="YLPM1-like spectrin repeat" evidence="16">
    <location>
        <begin position="164"/>
        <end position="242"/>
    </location>
</feature>
<feature type="compositionally biased region" description="Polar residues" evidence="15">
    <location>
        <begin position="403"/>
        <end position="413"/>
    </location>
</feature>
<feature type="compositionally biased region" description="Polar residues" evidence="15">
    <location>
        <begin position="726"/>
        <end position="738"/>
    </location>
</feature>
<comment type="caution">
    <text evidence="17">The sequence shown here is derived from an EMBL/GenBank/DDBJ whole genome shotgun (WGS) entry which is preliminary data.</text>
</comment>
<keyword evidence="5" id="KW-0547">Nucleotide-binding</keyword>
<comment type="subunit">
    <text evidence="12">Interacts with PPP1CA and NCOA5. Forms a complex with ILF2, ILF3, KHDRBS1, RBMX, NCOA5 and PPP1CA.</text>
</comment>
<dbReference type="InterPro" id="IPR058903">
    <property type="entry name" value="Spectrin_YLPM1-like"/>
</dbReference>
<evidence type="ECO:0000256" key="8">
    <source>
        <dbReference type="ARBA" id="ARBA00023015"/>
    </source>
</evidence>
<dbReference type="Proteomes" id="UP000478052">
    <property type="component" value="Unassembled WGS sequence"/>
</dbReference>
<dbReference type="EMBL" id="VUJU01000422">
    <property type="protein sequence ID" value="KAF0770517.1"/>
    <property type="molecule type" value="Genomic_DNA"/>
</dbReference>
<protein>
    <recommendedName>
        <fullName evidence="13">YLP motif-containing protein 1</fullName>
    </recommendedName>
    <alternativeName>
        <fullName evidence="14">Nuclear protein ZAP3</fullName>
    </alternativeName>
</protein>
<dbReference type="PANTHER" id="PTHR13413">
    <property type="entry name" value="YLP MOTIF CONTAINING PROTEIN NUCLEAR PROTEIN ZAP"/>
    <property type="match status" value="1"/>
</dbReference>
<evidence type="ECO:0000256" key="14">
    <source>
        <dbReference type="ARBA" id="ARBA00083294"/>
    </source>
</evidence>
<feature type="region of interest" description="Disordered" evidence="15">
    <location>
        <begin position="94"/>
        <end position="142"/>
    </location>
</feature>
<dbReference type="GO" id="GO:0016607">
    <property type="term" value="C:nuclear speck"/>
    <property type="evidence" value="ECO:0007669"/>
    <property type="project" value="UniProtKB-SubCell"/>
</dbReference>
<evidence type="ECO:0000256" key="4">
    <source>
        <dbReference type="ARBA" id="ARBA00022499"/>
    </source>
</evidence>
<dbReference type="Pfam" id="PF08433">
    <property type="entry name" value="KTI12"/>
    <property type="match status" value="1"/>
</dbReference>
<keyword evidence="10" id="KW-0539">Nucleus</keyword>
<evidence type="ECO:0000256" key="15">
    <source>
        <dbReference type="SAM" id="MobiDB-lite"/>
    </source>
</evidence>
<feature type="compositionally biased region" description="Basic and acidic residues" evidence="15">
    <location>
        <begin position="414"/>
        <end position="424"/>
    </location>
</feature>
<name>A0A6G0ZIW3_APHCR</name>
<keyword evidence="18" id="KW-1185">Reference proteome</keyword>
<feature type="compositionally biased region" description="Polar residues" evidence="15">
    <location>
        <begin position="289"/>
        <end position="301"/>
    </location>
</feature>
<dbReference type="FunFam" id="3.40.50.300:FF:000399">
    <property type="entry name" value="YLP motif containing 1"/>
    <property type="match status" value="1"/>
</dbReference>
<reference evidence="17 18" key="1">
    <citation type="submission" date="2019-08" db="EMBL/GenBank/DDBJ databases">
        <title>Whole genome of Aphis craccivora.</title>
        <authorList>
            <person name="Voronova N.V."/>
            <person name="Shulinski R.S."/>
            <person name="Bandarenka Y.V."/>
            <person name="Zhorov D.G."/>
            <person name="Warner D."/>
        </authorList>
    </citation>
    <scope>NUCLEOTIDE SEQUENCE [LARGE SCALE GENOMIC DNA]</scope>
    <source>
        <strain evidence="17">180601</strain>
        <tissue evidence="17">Whole Body</tissue>
    </source>
</reference>
<organism evidence="17 18">
    <name type="scientific">Aphis craccivora</name>
    <name type="common">Cowpea aphid</name>
    <dbReference type="NCBI Taxonomy" id="307492"/>
    <lineage>
        <taxon>Eukaryota</taxon>
        <taxon>Metazoa</taxon>
        <taxon>Ecdysozoa</taxon>
        <taxon>Arthropoda</taxon>
        <taxon>Hexapoda</taxon>
        <taxon>Insecta</taxon>
        <taxon>Pterygota</taxon>
        <taxon>Neoptera</taxon>
        <taxon>Paraneoptera</taxon>
        <taxon>Hemiptera</taxon>
        <taxon>Sternorrhyncha</taxon>
        <taxon>Aphidomorpha</taxon>
        <taxon>Aphidoidea</taxon>
        <taxon>Aphididae</taxon>
        <taxon>Aphidini</taxon>
        <taxon>Aphis</taxon>
        <taxon>Aphis</taxon>
    </lineage>
</organism>
<dbReference type="InterPro" id="IPR026314">
    <property type="entry name" value="YLP_motif_con_p1"/>
</dbReference>
<evidence type="ECO:0000256" key="13">
    <source>
        <dbReference type="ARBA" id="ARBA00068971"/>
    </source>
</evidence>
<feature type="region of interest" description="Disordered" evidence="15">
    <location>
        <begin position="705"/>
        <end position="749"/>
    </location>
</feature>
<evidence type="ECO:0000256" key="2">
    <source>
        <dbReference type="ARBA" id="ARBA00022481"/>
    </source>
</evidence>
<keyword evidence="8" id="KW-0805">Transcription regulation</keyword>
<keyword evidence="2" id="KW-0488">Methylation</keyword>
<feature type="compositionally biased region" description="Polar residues" evidence="15">
    <location>
        <begin position="624"/>
        <end position="635"/>
    </location>
</feature>
<evidence type="ECO:0000259" key="16">
    <source>
        <dbReference type="Pfam" id="PF26583"/>
    </source>
</evidence>
<keyword evidence="7" id="KW-0832">Ubl conjugation</keyword>
<evidence type="ECO:0000313" key="18">
    <source>
        <dbReference type="Proteomes" id="UP000478052"/>
    </source>
</evidence>